<gene>
    <name evidence="3" type="ORF">Goarm_013987</name>
</gene>
<dbReference type="GO" id="GO:0003714">
    <property type="term" value="F:transcription corepressor activity"/>
    <property type="evidence" value="ECO:0007669"/>
    <property type="project" value="InterPro"/>
</dbReference>
<name>A0A7J9J5S6_9ROSI</name>
<comment type="caution">
    <text evidence="3">The sequence shown here is derived from an EMBL/GenBank/DDBJ whole genome shotgun (WGS) entry which is preliminary data.</text>
</comment>
<sequence length="464" mass="51864">GVTVAKHALIVNGTPTDGSNASRYHEESTGPSKVEKEEGELSPNGDFEEDNFVAYGDARPKVVLKAKHGVESRQQRSGNGKDLHSVDAGGENDADADDEDSENASEAGDDASGSESAGDECSHEEHEEEEEVERDEVDGKAESEGEAEGIADAHVGGDGSSLSFSERFLFTVKPLSKHVPPALPEDEKYNSWVFYANDDFYVLFRLHQILYERILSAKTNLAGGEIKWKHLKDTSSSDLYARFMSALYSLLNGSTDNTKFEDECRAIIGNQSYVLFTLDKLIYKLVKQLQAVAADEMDNKLLQLYEYEKSRKHWKTMDSVYYENARVLLHEENIYRLKCSSSPSRLSIQLMDNVIEKPEAFAVSMEPNFSAILHNDFLSVFPGKKEPHGIILKRNKKNYANLDEFDATCMAMEGVELVNGLENKIACNSYKHPLVQTKPQKAFENDMFCVCSNMVDAETEERTN</sequence>
<reference evidence="3 4" key="1">
    <citation type="journal article" date="2019" name="Genome Biol. Evol.">
        <title>Insights into the evolution of the New World diploid cottons (Gossypium, subgenus Houzingenia) based on genome sequencing.</title>
        <authorList>
            <person name="Grover C.E."/>
            <person name="Arick M.A. 2nd"/>
            <person name="Thrash A."/>
            <person name="Conover J.L."/>
            <person name="Sanders W.S."/>
            <person name="Peterson D.G."/>
            <person name="Frelichowski J.E."/>
            <person name="Scheffler J.A."/>
            <person name="Scheffler B.E."/>
            <person name="Wendel J.F."/>
        </authorList>
    </citation>
    <scope>NUCLEOTIDE SEQUENCE [LARGE SCALE GENOMIC DNA]</scope>
    <source>
        <strain evidence="3">6</strain>
        <tissue evidence="3">Leaf</tissue>
    </source>
</reference>
<dbReference type="InterPro" id="IPR039774">
    <property type="entry name" value="Sin3-like"/>
</dbReference>
<feature type="compositionally biased region" description="Acidic residues" evidence="1">
    <location>
        <begin position="90"/>
        <end position="109"/>
    </location>
</feature>
<proteinExistence type="predicted"/>
<evidence type="ECO:0000256" key="1">
    <source>
        <dbReference type="SAM" id="MobiDB-lite"/>
    </source>
</evidence>
<evidence type="ECO:0000313" key="4">
    <source>
        <dbReference type="Proteomes" id="UP000593575"/>
    </source>
</evidence>
<dbReference type="GO" id="GO:0000785">
    <property type="term" value="C:chromatin"/>
    <property type="evidence" value="ECO:0007669"/>
    <property type="project" value="TreeGrafter"/>
</dbReference>
<feature type="compositionally biased region" description="Polar residues" evidence="1">
    <location>
        <begin position="13"/>
        <end position="22"/>
    </location>
</feature>
<dbReference type="GO" id="GO:0000118">
    <property type="term" value="C:histone deacetylase complex"/>
    <property type="evidence" value="ECO:0007669"/>
    <property type="project" value="TreeGrafter"/>
</dbReference>
<dbReference type="PANTHER" id="PTHR12346">
    <property type="entry name" value="SIN3B-RELATED"/>
    <property type="match status" value="1"/>
</dbReference>
<protein>
    <recommendedName>
        <fullName evidence="2">Sin3 C-terminal domain-containing protein</fullName>
    </recommendedName>
</protein>
<feature type="compositionally biased region" description="Basic and acidic residues" evidence="1">
    <location>
        <begin position="23"/>
        <end position="36"/>
    </location>
</feature>
<feature type="non-terminal residue" evidence="3">
    <location>
        <position position="1"/>
    </location>
</feature>
<feature type="compositionally biased region" description="Basic and acidic residues" evidence="1">
    <location>
        <begin position="68"/>
        <end position="85"/>
    </location>
</feature>
<keyword evidence="4" id="KW-1185">Reference proteome</keyword>
<feature type="compositionally biased region" description="Acidic residues" evidence="1">
    <location>
        <begin position="126"/>
        <end position="136"/>
    </location>
</feature>
<dbReference type="Proteomes" id="UP000593575">
    <property type="component" value="Unassembled WGS sequence"/>
</dbReference>
<feature type="region of interest" description="Disordered" evidence="1">
    <location>
        <begin position="1"/>
        <end position="53"/>
    </location>
</feature>
<dbReference type="AlphaFoldDB" id="A0A7J9J5S6"/>
<dbReference type="Pfam" id="PF16879">
    <property type="entry name" value="Sin3a_C"/>
    <property type="match status" value="1"/>
</dbReference>
<feature type="region of interest" description="Disordered" evidence="1">
    <location>
        <begin position="65"/>
        <end position="158"/>
    </location>
</feature>
<dbReference type="GO" id="GO:0000122">
    <property type="term" value="P:negative regulation of transcription by RNA polymerase II"/>
    <property type="evidence" value="ECO:0007669"/>
    <property type="project" value="TreeGrafter"/>
</dbReference>
<dbReference type="PANTHER" id="PTHR12346:SF8">
    <property type="entry name" value="PAIRED AMPHIPATHIC HELIX PROTEIN SIN3-LIKE 2"/>
    <property type="match status" value="1"/>
</dbReference>
<dbReference type="EMBL" id="JABFAE010000006">
    <property type="protein sequence ID" value="MBA0829378.1"/>
    <property type="molecule type" value="Genomic_DNA"/>
</dbReference>
<dbReference type="InterPro" id="IPR031693">
    <property type="entry name" value="Sin3_C"/>
</dbReference>
<evidence type="ECO:0000259" key="2">
    <source>
        <dbReference type="Pfam" id="PF16879"/>
    </source>
</evidence>
<organism evidence="3 4">
    <name type="scientific">Gossypium armourianum</name>
    <dbReference type="NCBI Taxonomy" id="34283"/>
    <lineage>
        <taxon>Eukaryota</taxon>
        <taxon>Viridiplantae</taxon>
        <taxon>Streptophyta</taxon>
        <taxon>Embryophyta</taxon>
        <taxon>Tracheophyta</taxon>
        <taxon>Spermatophyta</taxon>
        <taxon>Magnoliopsida</taxon>
        <taxon>eudicotyledons</taxon>
        <taxon>Gunneridae</taxon>
        <taxon>Pentapetalae</taxon>
        <taxon>rosids</taxon>
        <taxon>malvids</taxon>
        <taxon>Malvales</taxon>
        <taxon>Malvaceae</taxon>
        <taxon>Malvoideae</taxon>
        <taxon>Gossypium</taxon>
    </lineage>
</organism>
<evidence type="ECO:0000313" key="3">
    <source>
        <dbReference type="EMBL" id="MBA0829378.1"/>
    </source>
</evidence>
<accession>A0A7J9J5S6</accession>
<feature type="non-terminal residue" evidence="3">
    <location>
        <position position="464"/>
    </location>
</feature>
<feature type="domain" description="Sin3 C-terminal" evidence="2">
    <location>
        <begin position="194"/>
        <end position="431"/>
    </location>
</feature>